<reference evidence="9 10" key="1">
    <citation type="submission" date="2018-12" db="EMBL/GenBank/DDBJ databases">
        <title>Draft genome sequence of Xylaria grammica IHI A82.</title>
        <authorList>
            <person name="Buettner E."/>
            <person name="Kellner H."/>
        </authorList>
    </citation>
    <scope>NUCLEOTIDE SEQUENCE [LARGE SCALE GENOMIC DNA]</scope>
    <source>
        <strain evidence="9 10">IHI A82</strain>
    </source>
</reference>
<dbReference type="PROSITE" id="PS50850">
    <property type="entry name" value="MFS"/>
    <property type="match status" value="1"/>
</dbReference>
<feature type="transmembrane region" description="Helical" evidence="7">
    <location>
        <begin position="400"/>
        <end position="420"/>
    </location>
</feature>
<keyword evidence="3 7" id="KW-0812">Transmembrane</keyword>
<feature type="transmembrane region" description="Helical" evidence="7">
    <location>
        <begin position="464"/>
        <end position="485"/>
    </location>
</feature>
<evidence type="ECO:0000256" key="2">
    <source>
        <dbReference type="ARBA" id="ARBA00022448"/>
    </source>
</evidence>
<keyword evidence="10" id="KW-1185">Reference proteome</keyword>
<accession>A0A439D9N3</accession>
<dbReference type="PANTHER" id="PTHR43791:SF63">
    <property type="entry name" value="HIGH AFFINITY CYSTEINE TRANSPORTER"/>
    <property type="match status" value="1"/>
</dbReference>
<gene>
    <name evidence="9" type="ORF">EKO27_g3982</name>
</gene>
<dbReference type="PANTHER" id="PTHR43791">
    <property type="entry name" value="PERMEASE-RELATED"/>
    <property type="match status" value="1"/>
</dbReference>
<name>A0A439D9N3_9PEZI</name>
<feature type="transmembrane region" description="Helical" evidence="7">
    <location>
        <begin position="340"/>
        <end position="361"/>
    </location>
</feature>
<keyword evidence="2" id="KW-0813">Transport</keyword>
<comment type="subcellular location">
    <subcellularLocation>
        <location evidence="1">Membrane</location>
        <topology evidence="1">Multi-pass membrane protein</topology>
    </subcellularLocation>
</comment>
<feature type="transmembrane region" description="Helical" evidence="7">
    <location>
        <begin position="142"/>
        <end position="159"/>
    </location>
</feature>
<dbReference type="Pfam" id="PF07690">
    <property type="entry name" value="MFS_1"/>
    <property type="match status" value="1"/>
</dbReference>
<feature type="transmembrane region" description="Helical" evidence="7">
    <location>
        <begin position="304"/>
        <end position="328"/>
    </location>
</feature>
<dbReference type="EMBL" id="RYZI01000090">
    <property type="protein sequence ID" value="RWA11118.1"/>
    <property type="molecule type" value="Genomic_DNA"/>
</dbReference>
<evidence type="ECO:0000256" key="6">
    <source>
        <dbReference type="ARBA" id="ARBA00037968"/>
    </source>
</evidence>
<keyword evidence="4 7" id="KW-1133">Transmembrane helix</keyword>
<sequence length="527" mass="59207">MSQKNEEAAVDSMIENRRTLSVTDDVELKGDHTHLDRVDKEIAKYASQARIDITPEENVRLRRLIDRRVLVVMICTYFLQAIDKGTLSFSSIMGLPKDTGLLTPEGNVSQLYSWLTTCIYIAILVVEYPQNYIISRVPLGKYLGFSIVAWGAVLASHAACKNFIGLVTVRTLLGIFESACQPAFVVLSAMWYRREEQAARVTYWYMMNGAQQIVGGLLAYLFTLITTGPLKSWQWLFLSYGIISVFFGAFVLVYMPDSPMRAKCFTEEDKRLMVERVRDNQTGLQNRTFKKEQVFDALTDPQTWCYAGIQLTTTLPTSGLGSFANIIISTNLGFTNLQTQLLAIVLGAYIIIVLLGSVWLVKRTSQNILVALGFVIPSFVGTILLLTVPNETFSQHVGLLIAYYITLSFWAAQTLGLSLLSRNVGGQTKKSVVLAINFIFWATGNAIGPQVFLSWDAPKYHVAFATHLGCYAALVLILVFFRWYLKWQNKKRDDLAAAGVREANDSSLAHAFEDLTDRENPNFRYVY</sequence>
<feature type="transmembrane region" description="Helical" evidence="7">
    <location>
        <begin position="171"/>
        <end position="192"/>
    </location>
</feature>
<comment type="similarity">
    <text evidence="6">Belongs to the major facilitator superfamily. Allantoate permease family.</text>
</comment>
<dbReference type="FunFam" id="1.20.1250.20:FF:000064">
    <property type="entry name" value="MFS allantoate transporter"/>
    <property type="match status" value="1"/>
</dbReference>
<protein>
    <recommendedName>
        <fullName evidence="8">Major facilitator superfamily (MFS) profile domain-containing protein</fullName>
    </recommendedName>
</protein>
<dbReference type="InterPro" id="IPR020846">
    <property type="entry name" value="MFS_dom"/>
</dbReference>
<evidence type="ECO:0000259" key="8">
    <source>
        <dbReference type="PROSITE" id="PS50850"/>
    </source>
</evidence>
<evidence type="ECO:0000256" key="7">
    <source>
        <dbReference type="SAM" id="Phobius"/>
    </source>
</evidence>
<dbReference type="Gene3D" id="1.20.1250.20">
    <property type="entry name" value="MFS general substrate transporter like domains"/>
    <property type="match status" value="2"/>
</dbReference>
<feature type="transmembrane region" description="Helical" evidence="7">
    <location>
        <begin position="69"/>
        <end position="91"/>
    </location>
</feature>
<evidence type="ECO:0000313" key="9">
    <source>
        <dbReference type="EMBL" id="RWA11118.1"/>
    </source>
</evidence>
<organism evidence="9 10">
    <name type="scientific">Xylaria grammica</name>
    <dbReference type="NCBI Taxonomy" id="363999"/>
    <lineage>
        <taxon>Eukaryota</taxon>
        <taxon>Fungi</taxon>
        <taxon>Dikarya</taxon>
        <taxon>Ascomycota</taxon>
        <taxon>Pezizomycotina</taxon>
        <taxon>Sordariomycetes</taxon>
        <taxon>Xylariomycetidae</taxon>
        <taxon>Xylariales</taxon>
        <taxon>Xylariaceae</taxon>
        <taxon>Xylaria</taxon>
    </lineage>
</organism>
<dbReference type="InterPro" id="IPR011701">
    <property type="entry name" value="MFS"/>
</dbReference>
<dbReference type="STRING" id="363999.A0A439D9N3"/>
<comment type="caution">
    <text evidence="9">The sequence shown here is derived from an EMBL/GenBank/DDBJ whole genome shotgun (WGS) entry which is preliminary data.</text>
</comment>
<evidence type="ECO:0000256" key="5">
    <source>
        <dbReference type="ARBA" id="ARBA00023136"/>
    </source>
</evidence>
<evidence type="ECO:0000256" key="1">
    <source>
        <dbReference type="ARBA" id="ARBA00004141"/>
    </source>
</evidence>
<dbReference type="SUPFAM" id="SSF103473">
    <property type="entry name" value="MFS general substrate transporter"/>
    <property type="match status" value="1"/>
</dbReference>
<feature type="transmembrane region" description="Helical" evidence="7">
    <location>
        <begin position="235"/>
        <end position="255"/>
    </location>
</feature>
<feature type="transmembrane region" description="Helical" evidence="7">
    <location>
        <begin position="111"/>
        <end position="130"/>
    </location>
</feature>
<dbReference type="InterPro" id="IPR036259">
    <property type="entry name" value="MFS_trans_sf"/>
</dbReference>
<feature type="transmembrane region" description="Helical" evidence="7">
    <location>
        <begin position="204"/>
        <end position="223"/>
    </location>
</feature>
<feature type="transmembrane region" description="Helical" evidence="7">
    <location>
        <begin position="368"/>
        <end position="388"/>
    </location>
</feature>
<proteinExistence type="inferred from homology"/>
<feature type="transmembrane region" description="Helical" evidence="7">
    <location>
        <begin position="432"/>
        <end position="452"/>
    </location>
</feature>
<dbReference type="Proteomes" id="UP000286045">
    <property type="component" value="Unassembled WGS sequence"/>
</dbReference>
<keyword evidence="5 7" id="KW-0472">Membrane</keyword>
<dbReference type="GO" id="GO:0033229">
    <property type="term" value="F:cysteine transmembrane transporter activity"/>
    <property type="evidence" value="ECO:0007669"/>
    <property type="project" value="TreeGrafter"/>
</dbReference>
<evidence type="ECO:0000256" key="4">
    <source>
        <dbReference type="ARBA" id="ARBA00022989"/>
    </source>
</evidence>
<evidence type="ECO:0000313" key="10">
    <source>
        <dbReference type="Proteomes" id="UP000286045"/>
    </source>
</evidence>
<dbReference type="AlphaFoldDB" id="A0A439D9N3"/>
<feature type="domain" description="Major facilitator superfamily (MFS) profile" evidence="8">
    <location>
        <begin position="69"/>
        <end position="490"/>
    </location>
</feature>
<evidence type="ECO:0000256" key="3">
    <source>
        <dbReference type="ARBA" id="ARBA00022692"/>
    </source>
</evidence>
<dbReference type="GO" id="GO:0016020">
    <property type="term" value="C:membrane"/>
    <property type="evidence" value="ECO:0007669"/>
    <property type="project" value="UniProtKB-SubCell"/>
</dbReference>